<evidence type="ECO:0000256" key="5">
    <source>
        <dbReference type="ARBA" id="ARBA00023163"/>
    </source>
</evidence>
<keyword evidence="6" id="KW-0539">Nucleus</keyword>
<reference evidence="10" key="1">
    <citation type="submission" date="2025-08" db="UniProtKB">
        <authorList>
            <consortium name="RefSeq"/>
        </authorList>
    </citation>
    <scope>IDENTIFICATION</scope>
    <source>
        <tissue evidence="10">Seedling</tissue>
    </source>
</reference>
<evidence type="ECO:0000259" key="8">
    <source>
        <dbReference type="PROSITE" id="PS51032"/>
    </source>
</evidence>
<dbReference type="PANTHER" id="PTHR31140:SF58">
    <property type="entry name" value="DNA-BINDING PROTEIN RAV1"/>
    <property type="match status" value="1"/>
</dbReference>
<feature type="domain" description="AP2/ERF" evidence="8">
    <location>
        <begin position="53"/>
        <end position="108"/>
    </location>
</feature>
<dbReference type="SMART" id="SM01019">
    <property type="entry name" value="B3"/>
    <property type="match status" value="1"/>
</dbReference>
<keyword evidence="5" id="KW-0804">Transcription</keyword>
<dbReference type="InterPro" id="IPR036955">
    <property type="entry name" value="AP2/ERF_dom_sf"/>
</dbReference>
<evidence type="ECO:0000313" key="10">
    <source>
        <dbReference type="RefSeq" id="XP_048323235.2"/>
    </source>
</evidence>
<comment type="similarity">
    <text evidence="2">Belongs to the AP2/ERF transcription factor family. RAV subfamily.</text>
</comment>
<feature type="domain" description="TF-B3" evidence="7">
    <location>
        <begin position="174"/>
        <end position="290"/>
    </location>
</feature>
<evidence type="ECO:0000256" key="2">
    <source>
        <dbReference type="ARBA" id="ARBA00009089"/>
    </source>
</evidence>
<keyword evidence="9" id="KW-1185">Reference proteome</keyword>
<dbReference type="InterPro" id="IPR003340">
    <property type="entry name" value="B3_DNA-bd"/>
</dbReference>
<evidence type="ECO:0000256" key="6">
    <source>
        <dbReference type="ARBA" id="ARBA00023242"/>
    </source>
</evidence>
<keyword evidence="4" id="KW-0238">DNA-binding</keyword>
<dbReference type="Proteomes" id="UP001652623">
    <property type="component" value="Chromosome 1"/>
</dbReference>
<accession>A0ABM3I8G4</accession>
<dbReference type="CDD" id="cd10017">
    <property type="entry name" value="B3_DNA"/>
    <property type="match status" value="1"/>
</dbReference>
<dbReference type="PANTHER" id="PTHR31140">
    <property type="entry name" value="B3 DOMAIN-CONTAINING TRANSCRIPTION FACTOR ABI3"/>
    <property type="match status" value="1"/>
</dbReference>
<evidence type="ECO:0000256" key="4">
    <source>
        <dbReference type="ARBA" id="ARBA00023125"/>
    </source>
</evidence>
<evidence type="ECO:0000256" key="1">
    <source>
        <dbReference type="ARBA" id="ARBA00004123"/>
    </source>
</evidence>
<dbReference type="SUPFAM" id="SSF101936">
    <property type="entry name" value="DNA-binding pseudobarrel domain"/>
    <property type="match status" value="1"/>
</dbReference>
<dbReference type="SUPFAM" id="SSF54171">
    <property type="entry name" value="DNA-binding domain"/>
    <property type="match status" value="1"/>
</dbReference>
<gene>
    <name evidence="10" type="primary">LOC107426831</name>
</gene>
<dbReference type="InterPro" id="IPR015300">
    <property type="entry name" value="DNA-bd_pseudobarrel_sf"/>
</dbReference>
<dbReference type="PROSITE" id="PS50863">
    <property type="entry name" value="B3"/>
    <property type="match status" value="1"/>
</dbReference>
<dbReference type="Pfam" id="PF02362">
    <property type="entry name" value="B3"/>
    <property type="match status" value="1"/>
</dbReference>
<dbReference type="CDD" id="cd00018">
    <property type="entry name" value="AP2"/>
    <property type="match status" value="1"/>
</dbReference>
<dbReference type="GeneID" id="107426831"/>
<dbReference type="Gene3D" id="3.30.730.10">
    <property type="entry name" value="AP2/ERF domain"/>
    <property type="match status" value="1"/>
</dbReference>
<dbReference type="PROSITE" id="PS51032">
    <property type="entry name" value="AP2_ERF"/>
    <property type="match status" value="1"/>
</dbReference>
<sequence length="380" mass="43233">MEEDLSSMVTNGVNVIAAEASDSNSSAQDSNSSAHSFAFSNPVMHDYVVSSTKFKGVVLLRNGHWGAQIYGNRQRIWLGTFKSEKEAAMAYDRAAIKLHSGYSYRNIPWTRINIEETKFQNIYSAEAVVNMIKDGSYQAKFADYLRTSTRTVDTEVGFNLTRVQTRGVICRHLFQKELTPSDVSKLNRLVIPKKYAIKYFPCITGIAEEENQVENMLGAVQLVFFDKMMRSWKFRYCYWKSSQSFVLTRGWSRYVREKQLKANDTITFFMCECREGAREAQPFFMIDVNGGDGNSGLVEGANQNASKTITNDDENGKELEDCEDLEMDTEPIQDSGITSFRLFGFTYLFWSLHHIHKRSTTVLSTLCQICYDGQSVGAKF</sequence>
<protein>
    <submittedName>
        <fullName evidence="10">AP2/ERF and B3 domain-containing transcription factor At1g50680 isoform X1</fullName>
    </submittedName>
</protein>
<comment type="subcellular location">
    <subcellularLocation>
        <location evidence="1">Nucleus</location>
    </subcellularLocation>
</comment>
<name>A0ABM3I8G4_ZIZJJ</name>
<dbReference type="Gene3D" id="2.40.330.10">
    <property type="entry name" value="DNA-binding pseudobarrel domain"/>
    <property type="match status" value="1"/>
</dbReference>
<dbReference type="RefSeq" id="XP_048323235.2">
    <property type="nucleotide sequence ID" value="XM_048467278.2"/>
</dbReference>
<evidence type="ECO:0000259" key="7">
    <source>
        <dbReference type="PROSITE" id="PS50863"/>
    </source>
</evidence>
<evidence type="ECO:0000313" key="9">
    <source>
        <dbReference type="Proteomes" id="UP001652623"/>
    </source>
</evidence>
<organism evidence="9 10">
    <name type="scientific">Ziziphus jujuba</name>
    <name type="common">Chinese jujube</name>
    <name type="synonym">Ziziphus sativa</name>
    <dbReference type="NCBI Taxonomy" id="326968"/>
    <lineage>
        <taxon>Eukaryota</taxon>
        <taxon>Viridiplantae</taxon>
        <taxon>Streptophyta</taxon>
        <taxon>Embryophyta</taxon>
        <taxon>Tracheophyta</taxon>
        <taxon>Spermatophyta</taxon>
        <taxon>Magnoliopsida</taxon>
        <taxon>eudicotyledons</taxon>
        <taxon>Gunneridae</taxon>
        <taxon>Pentapetalae</taxon>
        <taxon>rosids</taxon>
        <taxon>fabids</taxon>
        <taxon>Rosales</taxon>
        <taxon>Rhamnaceae</taxon>
        <taxon>Paliureae</taxon>
        <taxon>Ziziphus</taxon>
    </lineage>
</organism>
<proteinExistence type="inferred from homology"/>
<dbReference type="InterPro" id="IPR001471">
    <property type="entry name" value="AP2/ERF_dom"/>
</dbReference>
<evidence type="ECO:0000256" key="3">
    <source>
        <dbReference type="ARBA" id="ARBA00023015"/>
    </source>
</evidence>
<dbReference type="InterPro" id="IPR016177">
    <property type="entry name" value="DNA-bd_dom_sf"/>
</dbReference>
<dbReference type="InterPro" id="IPR044800">
    <property type="entry name" value="LEC2-like"/>
</dbReference>
<keyword evidence="3" id="KW-0805">Transcription regulation</keyword>
<dbReference type="SMART" id="SM00380">
    <property type="entry name" value="AP2"/>
    <property type="match status" value="1"/>
</dbReference>